<name>A0A087U3W2_STEMI</name>
<feature type="non-terminal residue" evidence="2">
    <location>
        <position position="67"/>
    </location>
</feature>
<proteinExistence type="predicted"/>
<keyword evidence="1" id="KW-0472">Membrane</keyword>
<evidence type="ECO:0000256" key="1">
    <source>
        <dbReference type="SAM" id="Phobius"/>
    </source>
</evidence>
<accession>A0A087U3W2</accession>
<evidence type="ECO:0000313" key="2">
    <source>
        <dbReference type="EMBL" id="KFM72051.1"/>
    </source>
</evidence>
<organism evidence="2 3">
    <name type="scientific">Stegodyphus mimosarum</name>
    <name type="common">African social velvet spider</name>
    <dbReference type="NCBI Taxonomy" id="407821"/>
    <lineage>
        <taxon>Eukaryota</taxon>
        <taxon>Metazoa</taxon>
        <taxon>Ecdysozoa</taxon>
        <taxon>Arthropoda</taxon>
        <taxon>Chelicerata</taxon>
        <taxon>Arachnida</taxon>
        <taxon>Araneae</taxon>
        <taxon>Araneomorphae</taxon>
        <taxon>Entelegynae</taxon>
        <taxon>Eresoidea</taxon>
        <taxon>Eresidae</taxon>
        <taxon>Stegodyphus</taxon>
    </lineage>
</organism>
<keyword evidence="1" id="KW-1133">Transmembrane helix</keyword>
<dbReference type="EMBL" id="KK118035">
    <property type="protein sequence ID" value="KFM72051.1"/>
    <property type="molecule type" value="Genomic_DNA"/>
</dbReference>
<feature type="transmembrane region" description="Helical" evidence="1">
    <location>
        <begin position="25"/>
        <end position="44"/>
    </location>
</feature>
<dbReference type="AlphaFoldDB" id="A0A087U3W2"/>
<reference evidence="2 3" key="1">
    <citation type="submission" date="2013-11" db="EMBL/GenBank/DDBJ databases">
        <title>Genome sequencing of Stegodyphus mimosarum.</title>
        <authorList>
            <person name="Bechsgaard J."/>
        </authorList>
    </citation>
    <scope>NUCLEOTIDE SEQUENCE [LARGE SCALE GENOMIC DNA]</scope>
</reference>
<keyword evidence="1" id="KW-0812">Transmembrane</keyword>
<keyword evidence="3" id="KW-1185">Reference proteome</keyword>
<dbReference type="Proteomes" id="UP000054359">
    <property type="component" value="Unassembled WGS sequence"/>
</dbReference>
<gene>
    <name evidence="2" type="ORF">X975_13089</name>
</gene>
<protein>
    <submittedName>
        <fullName evidence="2">Uncharacterized protein</fullName>
    </submittedName>
</protein>
<sequence>MQCLYKHHSGQIFCPALSVTMNSSVVSVVLSVLAVVILCVKIAYQNFRENSAHLIKPPSTQILTSYP</sequence>
<evidence type="ECO:0000313" key="3">
    <source>
        <dbReference type="Proteomes" id="UP000054359"/>
    </source>
</evidence>